<dbReference type="Proteomes" id="UP000199387">
    <property type="component" value="Unassembled WGS sequence"/>
</dbReference>
<keyword evidence="3" id="KW-0812">Transmembrane</keyword>
<dbReference type="InterPro" id="IPR036457">
    <property type="entry name" value="PPM-type-like_dom_sf"/>
</dbReference>
<dbReference type="InterPro" id="IPR001932">
    <property type="entry name" value="PPM-type_phosphatase-like_dom"/>
</dbReference>
<feature type="domain" description="PPM-type phosphatase" evidence="4">
    <location>
        <begin position="593"/>
        <end position="803"/>
    </location>
</feature>
<feature type="transmembrane region" description="Helical" evidence="3">
    <location>
        <begin position="39"/>
        <end position="59"/>
    </location>
</feature>
<evidence type="ECO:0000313" key="6">
    <source>
        <dbReference type="Proteomes" id="UP000199387"/>
    </source>
</evidence>
<feature type="transmembrane region" description="Helical" evidence="3">
    <location>
        <begin position="279"/>
        <end position="298"/>
    </location>
</feature>
<feature type="transmembrane region" description="Helical" evidence="3">
    <location>
        <begin position="162"/>
        <end position="181"/>
    </location>
</feature>
<evidence type="ECO:0000256" key="1">
    <source>
        <dbReference type="ARBA" id="ARBA00022801"/>
    </source>
</evidence>
<organism evidence="5 6">
    <name type="scientific">Melghirimyces thermohalophilus</name>
    <dbReference type="NCBI Taxonomy" id="1236220"/>
    <lineage>
        <taxon>Bacteria</taxon>
        <taxon>Bacillati</taxon>
        <taxon>Bacillota</taxon>
        <taxon>Bacilli</taxon>
        <taxon>Bacillales</taxon>
        <taxon>Thermoactinomycetaceae</taxon>
        <taxon>Melghirimyces</taxon>
    </lineage>
</organism>
<dbReference type="EMBL" id="FMZA01000019">
    <property type="protein sequence ID" value="SDC86516.1"/>
    <property type="molecule type" value="Genomic_DNA"/>
</dbReference>
<keyword evidence="3" id="KW-0472">Membrane</keyword>
<feature type="transmembrane region" description="Helical" evidence="3">
    <location>
        <begin position="256"/>
        <end position="273"/>
    </location>
</feature>
<accession>A0A1G6Q435</accession>
<dbReference type="SUPFAM" id="SSF81606">
    <property type="entry name" value="PP2C-like"/>
    <property type="match status" value="1"/>
</dbReference>
<evidence type="ECO:0000256" key="3">
    <source>
        <dbReference type="SAM" id="Phobius"/>
    </source>
</evidence>
<sequence length="829" mass="91496">MQNLMTGAGSYLSRLFQRLAPEQMQAQKQKREAKRKSRLLSAWNLPVLVMGFLLGRAMILDSLSPFAIAYMGVVMHLCRRQWPLAMIALVMGASTLGTSHAAWISGSLIWLLVVQKLFHLLGKGHLNYAPFVVLLSAAGAHLLRLYLSGWTPYTGMMAGVDVFLSFILTFIFVQSLPLFTVRRKQYSLRHEEIICLAILASSVITGTLGWNLGDMSMIHVVSRYLIMILALVGGAMLGASMGVVTGMILTLADPRAMVQISLLAFAGMLAGLFKEARKWGVAVGFLLGTSILSLYGGGSAEVWISLRESVLAMFLFLATPNGLVQSVARFVPGTAENDAARHDYIRRLRDVTAAKVEQFTELFSEMAKSFREDTTRDHQGDESHMNRFIDEVMDHSCRSCPLYRQCWEKNFVTTYNGMTDLMALVELHGTQKPLTSPASWSDHCMKADKVLELIQEGYSAYEQDMIWRDRLKETRRLVSEQLEGISEVMAGLGEEIKNETQVMAAQEEQIHQALEELGLSIQRVEVINLEEGKVEIEVTLPHSDALDECRKLIAPLLTEIVGEPIAVQRKGVVHERSSGAVVTLGSAQRFEVKTGAAGAAKGGQWLSGDSYCYMNVGSGKYAVAISDGMGNGTRAQQESSAALELLRRLLQSGFQEERAVETINSILSLRSTDEMFATIDLAMVDLNSARSRFLKIGSTPGFVKRGKEVIMISAGNPPLGILNDIDVEPVDFQLQPGDLVVMMTDGIYEAPRHASDKEAYMKRLIAGIDTKDPQGFADCLLEKVVRQHHGVIDDDMTVVVAKVDRHVPEWSTIRLPGASRLERKHVAGL</sequence>
<feature type="transmembrane region" description="Helical" evidence="3">
    <location>
        <begin position="126"/>
        <end position="147"/>
    </location>
</feature>
<dbReference type="InterPro" id="IPR045768">
    <property type="entry name" value="SpoIIE_N"/>
</dbReference>
<keyword evidence="6" id="KW-1185">Reference proteome</keyword>
<feature type="coiled-coil region" evidence="2">
    <location>
        <begin position="489"/>
        <end position="516"/>
    </location>
</feature>
<dbReference type="PANTHER" id="PTHR43156:SF2">
    <property type="entry name" value="STAGE II SPORULATION PROTEIN E"/>
    <property type="match status" value="1"/>
</dbReference>
<dbReference type="RefSeq" id="WP_091572109.1">
    <property type="nucleotide sequence ID" value="NZ_FMZA01000019.1"/>
</dbReference>
<reference evidence="5 6" key="1">
    <citation type="submission" date="2016-10" db="EMBL/GenBank/DDBJ databases">
        <authorList>
            <person name="de Groot N.N."/>
        </authorList>
    </citation>
    <scope>NUCLEOTIDE SEQUENCE [LARGE SCALE GENOMIC DNA]</scope>
    <source>
        <strain evidence="5 6">DSM 45514</strain>
    </source>
</reference>
<dbReference type="Gene3D" id="3.60.40.10">
    <property type="entry name" value="PPM-type phosphatase domain"/>
    <property type="match status" value="1"/>
</dbReference>
<dbReference type="InterPro" id="IPR014221">
    <property type="entry name" value="SpoII_E"/>
</dbReference>
<name>A0A1G6Q435_9BACL</name>
<dbReference type="NCBIfam" id="TIGR02865">
    <property type="entry name" value="spore_II_E"/>
    <property type="match status" value="1"/>
</dbReference>
<dbReference type="PANTHER" id="PTHR43156">
    <property type="entry name" value="STAGE II SPORULATION PROTEIN E-RELATED"/>
    <property type="match status" value="1"/>
</dbReference>
<evidence type="ECO:0000259" key="4">
    <source>
        <dbReference type="PROSITE" id="PS51746"/>
    </source>
</evidence>
<feature type="transmembrane region" description="Helical" evidence="3">
    <location>
        <begin position="224"/>
        <end position="249"/>
    </location>
</feature>
<dbReference type="GO" id="GO:0004722">
    <property type="term" value="F:protein serine/threonine phosphatase activity"/>
    <property type="evidence" value="ECO:0007669"/>
    <property type="project" value="InterPro"/>
</dbReference>
<dbReference type="InterPro" id="IPR052016">
    <property type="entry name" value="Bact_Sigma-Reg"/>
</dbReference>
<feature type="transmembrane region" description="Helical" evidence="3">
    <location>
        <begin position="84"/>
        <end position="114"/>
    </location>
</feature>
<gene>
    <name evidence="5" type="ORF">SAMN04488112_11953</name>
</gene>
<evidence type="ECO:0000256" key="2">
    <source>
        <dbReference type="SAM" id="Coils"/>
    </source>
</evidence>
<proteinExistence type="predicted"/>
<evidence type="ECO:0000313" key="5">
    <source>
        <dbReference type="EMBL" id="SDC86516.1"/>
    </source>
</evidence>
<keyword evidence="1" id="KW-0378">Hydrolase</keyword>
<dbReference type="OrthoDB" id="9763774at2"/>
<dbReference type="Pfam" id="PF07228">
    <property type="entry name" value="SpoIIE"/>
    <property type="match status" value="1"/>
</dbReference>
<dbReference type="PROSITE" id="PS51746">
    <property type="entry name" value="PPM_2"/>
    <property type="match status" value="1"/>
</dbReference>
<protein>
    <submittedName>
        <fullName evidence="5">Stage II sporulation protein E</fullName>
    </submittedName>
</protein>
<dbReference type="SMART" id="SM00331">
    <property type="entry name" value="PP2C_SIG"/>
    <property type="match status" value="1"/>
</dbReference>
<dbReference type="AlphaFoldDB" id="A0A1G6Q435"/>
<dbReference type="Pfam" id="PF19732">
    <property type="entry name" value="SpoIIE_N"/>
    <property type="match status" value="1"/>
</dbReference>
<dbReference type="STRING" id="1236220.SAMN04488112_11953"/>
<keyword evidence="3" id="KW-1133">Transmembrane helix</keyword>
<keyword evidence="2" id="KW-0175">Coiled coil</keyword>